<keyword evidence="2" id="KW-0812">Transmembrane</keyword>
<evidence type="ECO:0000313" key="4">
    <source>
        <dbReference type="EMBL" id="KAG0311274.1"/>
    </source>
</evidence>
<gene>
    <name evidence="4" type="ORF">BGZ99_010283</name>
</gene>
<keyword evidence="2" id="KW-1133">Transmembrane helix</keyword>
<dbReference type="Gene3D" id="3.30.40.10">
    <property type="entry name" value="Zinc/RING finger domain, C3HC4 (zinc finger)"/>
    <property type="match status" value="1"/>
</dbReference>
<dbReference type="OrthoDB" id="8062037at2759"/>
<keyword evidence="1" id="KW-0479">Metal-binding</keyword>
<dbReference type="PROSITE" id="PS50089">
    <property type="entry name" value="ZF_RING_2"/>
    <property type="match status" value="1"/>
</dbReference>
<feature type="transmembrane region" description="Helical" evidence="2">
    <location>
        <begin position="140"/>
        <end position="173"/>
    </location>
</feature>
<dbReference type="Pfam" id="PF13639">
    <property type="entry name" value="zf-RING_2"/>
    <property type="match status" value="1"/>
</dbReference>
<accession>A0A9P6UL58</accession>
<feature type="domain" description="RING-type" evidence="3">
    <location>
        <begin position="316"/>
        <end position="357"/>
    </location>
</feature>
<reference evidence="4" key="1">
    <citation type="journal article" date="2020" name="Fungal Divers.">
        <title>Resolving the Mortierellaceae phylogeny through synthesis of multi-gene phylogenetics and phylogenomics.</title>
        <authorList>
            <person name="Vandepol N."/>
            <person name="Liber J."/>
            <person name="Desiro A."/>
            <person name="Na H."/>
            <person name="Kennedy M."/>
            <person name="Barry K."/>
            <person name="Grigoriev I.V."/>
            <person name="Miller A.N."/>
            <person name="O'Donnell K."/>
            <person name="Stajich J.E."/>
            <person name="Bonito G."/>
        </authorList>
    </citation>
    <scope>NUCLEOTIDE SEQUENCE</scope>
    <source>
        <strain evidence="4">REB-010B</strain>
    </source>
</reference>
<feature type="transmembrane region" description="Helical" evidence="2">
    <location>
        <begin position="110"/>
        <end position="128"/>
    </location>
</feature>
<proteinExistence type="predicted"/>
<comment type="caution">
    <text evidence="4">The sequence shown here is derived from an EMBL/GenBank/DDBJ whole genome shotgun (WGS) entry which is preliminary data.</text>
</comment>
<keyword evidence="1" id="KW-0863">Zinc-finger</keyword>
<evidence type="ECO:0000256" key="2">
    <source>
        <dbReference type="SAM" id="Phobius"/>
    </source>
</evidence>
<keyword evidence="1" id="KW-0862">Zinc</keyword>
<dbReference type="InterPro" id="IPR013083">
    <property type="entry name" value="Znf_RING/FYVE/PHD"/>
</dbReference>
<dbReference type="SUPFAM" id="SSF57850">
    <property type="entry name" value="RING/U-box"/>
    <property type="match status" value="1"/>
</dbReference>
<evidence type="ECO:0000259" key="3">
    <source>
        <dbReference type="PROSITE" id="PS50089"/>
    </source>
</evidence>
<dbReference type="PANTHER" id="PTHR46225:SF19">
    <property type="entry name" value="RING-TYPE DOMAIN-CONTAINING PROTEIN"/>
    <property type="match status" value="1"/>
</dbReference>
<evidence type="ECO:0000256" key="1">
    <source>
        <dbReference type="PROSITE-ProRule" id="PRU00175"/>
    </source>
</evidence>
<keyword evidence="5" id="KW-1185">Reference proteome</keyword>
<dbReference type="SMART" id="SM00184">
    <property type="entry name" value="RING"/>
    <property type="match status" value="1"/>
</dbReference>
<dbReference type="Proteomes" id="UP000738325">
    <property type="component" value="Unassembled WGS sequence"/>
</dbReference>
<dbReference type="EMBL" id="JAAAIP010000948">
    <property type="protein sequence ID" value="KAG0311274.1"/>
    <property type="molecule type" value="Genomic_DNA"/>
</dbReference>
<dbReference type="AlphaFoldDB" id="A0A9P6UL58"/>
<name>A0A9P6UL58_9FUNG</name>
<keyword evidence="2" id="KW-0472">Membrane</keyword>
<sequence>MNELQQRPQQEQHDDDYADMATAAPGRPRSVLDMAIDTASNNPAGRELAATVAVLIIDRNSSCSYLKILLILFAVRVAIALPIAIYSHMHPRVQGAPLTTRYILLERVRTLLEITGTCLFFLANYFLFTQSQCRVAAPAVYYMTVVYVILGYIVILIPIILCLAVILCLPLVLRIMRTLGLGPVGVVKGATEEMIASIHVVKYRRPVIVEAEAGSGVTSTVVDMGENSSGSTELCVTPAAGAISAVVTSAPGTVATDTAAPLLTTPGRPKRGFLGLFKNSKKSAISTRPISESIPTYPEPAEFEYLTLMDPQDAVCAICLCDYEDEEELRKLNCSHHFHKACVDEWLRLNRNCPLCKRDIEELAGGRPAEVAGAAAL</sequence>
<organism evidence="4 5">
    <name type="scientific">Dissophora globulifera</name>
    <dbReference type="NCBI Taxonomy" id="979702"/>
    <lineage>
        <taxon>Eukaryota</taxon>
        <taxon>Fungi</taxon>
        <taxon>Fungi incertae sedis</taxon>
        <taxon>Mucoromycota</taxon>
        <taxon>Mortierellomycotina</taxon>
        <taxon>Mortierellomycetes</taxon>
        <taxon>Mortierellales</taxon>
        <taxon>Mortierellaceae</taxon>
        <taxon>Dissophora</taxon>
    </lineage>
</organism>
<dbReference type="GO" id="GO:0008270">
    <property type="term" value="F:zinc ion binding"/>
    <property type="evidence" value="ECO:0007669"/>
    <property type="project" value="UniProtKB-KW"/>
</dbReference>
<protein>
    <recommendedName>
        <fullName evidence="3">RING-type domain-containing protein</fullName>
    </recommendedName>
</protein>
<evidence type="ECO:0000313" key="5">
    <source>
        <dbReference type="Proteomes" id="UP000738325"/>
    </source>
</evidence>
<dbReference type="PANTHER" id="PTHR46225">
    <property type="entry name" value="C3H4 TYPE ZINC FINGER PROTEIN"/>
    <property type="match status" value="1"/>
</dbReference>
<dbReference type="InterPro" id="IPR001841">
    <property type="entry name" value="Znf_RING"/>
</dbReference>
<feature type="transmembrane region" description="Helical" evidence="2">
    <location>
        <begin position="68"/>
        <end position="89"/>
    </location>
</feature>